<accession>A0ABP7SAG5</accession>
<dbReference type="Proteomes" id="UP001500567">
    <property type="component" value="Unassembled WGS sequence"/>
</dbReference>
<evidence type="ECO:0000313" key="1">
    <source>
        <dbReference type="EMBL" id="GAA4009030.1"/>
    </source>
</evidence>
<sequence>MACQLGTIALQDAALLRRRQGLSALRQALALPHAVLDATFVPAEAEVWLTRLEADTAAEARPGPLARAHLTLRERLLREEAQELELRLAAEA</sequence>
<keyword evidence="2" id="KW-1185">Reference proteome</keyword>
<evidence type="ECO:0000313" key="2">
    <source>
        <dbReference type="Proteomes" id="UP001500567"/>
    </source>
</evidence>
<organism evidence="1 2">
    <name type="scientific">Hymenobacter fastidiosus</name>
    <dbReference type="NCBI Taxonomy" id="486264"/>
    <lineage>
        <taxon>Bacteria</taxon>
        <taxon>Pseudomonadati</taxon>
        <taxon>Bacteroidota</taxon>
        <taxon>Cytophagia</taxon>
        <taxon>Cytophagales</taxon>
        <taxon>Hymenobacteraceae</taxon>
        <taxon>Hymenobacter</taxon>
    </lineage>
</organism>
<comment type="caution">
    <text evidence="1">The sequence shown here is derived from an EMBL/GenBank/DDBJ whole genome shotgun (WGS) entry which is preliminary data.</text>
</comment>
<proteinExistence type="predicted"/>
<name>A0ABP7SAG5_9BACT</name>
<dbReference type="RefSeq" id="WP_345072942.1">
    <property type="nucleotide sequence ID" value="NZ_BAABDJ010000019.1"/>
</dbReference>
<dbReference type="EMBL" id="BAABDJ010000019">
    <property type="protein sequence ID" value="GAA4009030.1"/>
    <property type="molecule type" value="Genomic_DNA"/>
</dbReference>
<gene>
    <name evidence="1" type="ORF">GCM10022408_21470</name>
</gene>
<protein>
    <submittedName>
        <fullName evidence="1">Uncharacterized protein</fullName>
    </submittedName>
</protein>
<reference evidence="2" key="1">
    <citation type="journal article" date="2019" name="Int. J. Syst. Evol. Microbiol.">
        <title>The Global Catalogue of Microorganisms (GCM) 10K type strain sequencing project: providing services to taxonomists for standard genome sequencing and annotation.</title>
        <authorList>
            <consortium name="The Broad Institute Genomics Platform"/>
            <consortium name="The Broad Institute Genome Sequencing Center for Infectious Disease"/>
            <person name="Wu L."/>
            <person name="Ma J."/>
        </authorList>
    </citation>
    <scope>NUCLEOTIDE SEQUENCE [LARGE SCALE GENOMIC DNA]</scope>
    <source>
        <strain evidence="2">JCM 17224</strain>
    </source>
</reference>